<dbReference type="AlphaFoldDB" id="A0A9R1T0T6"/>
<evidence type="ECO:0000256" key="7">
    <source>
        <dbReference type="SAM" id="MobiDB-lite"/>
    </source>
</evidence>
<organism evidence="9 10">
    <name type="scientific">Fopius arisanus</name>
    <dbReference type="NCBI Taxonomy" id="64838"/>
    <lineage>
        <taxon>Eukaryota</taxon>
        <taxon>Metazoa</taxon>
        <taxon>Ecdysozoa</taxon>
        <taxon>Arthropoda</taxon>
        <taxon>Hexapoda</taxon>
        <taxon>Insecta</taxon>
        <taxon>Pterygota</taxon>
        <taxon>Neoptera</taxon>
        <taxon>Endopterygota</taxon>
        <taxon>Hymenoptera</taxon>
        <taxon>Apocrita</taxon>
        <taxon>Ichneumonoidea</taxon>
        <taxon>Braconidae</taxon>
        <taxon>Opiinae</taxon>
        <taxon>Fopius</taxon>
    </lineage>
</organism>
<feature type="compositionally biased region" description="Gly residues" evidence="7">
    <location>
        <begin position="392"/>
        <end position="404"/>
    </location>
</feature>
<evidence type="ECO:0000256" key="6">
    <source>
        <dbReference type="RuleBase" id="RU000682"/>
    </source>
</evidence>
<evidence type="ECO:0000313" key="9">
    <source>
        <dbReference type="Proteomes" id="UP000694866"/>
    </source>
</evidence>
<evidence type="ECO:0000256" key="1">
    <source>
        <dbReference type="ARBA" id="ARBA00004123"/>
    </source>
</evidence>
<dbReference type="CTD" id="42547"/>
<dbReference type="GO" id="GO:0005634">
    <property type="term" value="C:nucleus"/>
    <property type="evidence" value="ECO:0007669"/>
    <property type="project" value="UniProtKB-SubCell"/>
</dbReference>
<feature type="domain" description="Homeobox" evidence="8">
    <location>
        <begin position="405"/>
        <end position="465"/>
    </location>
</feature>
<feature type="region of interest" description="Disordered" evidence="7">
    <location>
        <begin position="278"/>
        <end position="410"/>
    </location>
</feature>
<dbReference type="CDD" id="cd00086">
    <property type="entry name" value="homeodomain"/>
    <property type="match status" value="1"/>
</dbReference>
<dbReference type="PRINTS" id="PR00024">
    <property type="entry name" value="HOMEOBOX"/>
</dbReference>
<dbReference type="GO" id="GO:0000981">
    <property type="term" value="F:DNA-binding transcription factor activity, RNA polymerase II-specific"/>
    <property type="evidence" value="ECO:0007669"/>
    <property type="project" value="InterPro"/>
</dbReference>
<keyword evidence="4 5" id="KW-0539">Nucleus</keyword>
<feature type="compositionally biased region" description="Acidic residues" evidence="7">
    <location>
        <begin position="98"/>
        <end position="115"/>
    </location>
</feature>
<dbReference type="SMART" id="SM00389">
    <property type="entry name" value="HOX"/>
    <property type="match status" value="1"/>
</dbReference>
<evidence type="ECO:0000256" key="4">
    <source>
        <dbReference type="ARBA" id="ARBA00023242"/>
    </source>
</evidence>
<sequence length="582" mass="62581">MWRMQEGRTLSPLAEIGPVACLGEEVNLRAVVPHQERRRVLLHVRTGETFVSYDKQQMRSSGVAAATPIDETIGVMDEDIEGVRDKHCEESVSVNERSEDDESEDDEDGDLDNVEDVVNRNGSTRIGRGENGDDEDDHGEQNGNYPDDEEIEVDVCREPDSNPSSPVDLTASSRSSTDQYHPFVSRTVNVHALACLQTAGGIHGDLVNGASVIGNSATAGGGFMGGHATGSMAPSICNVGGHLSRSNNGGNCISNTSGAVTGSKRGLAFSVENILDPNKFTGGRVIHDRIQHRRRRRRTGSLHEDSDSRGEFASGSGQEDDVQDQVEDMEEEADEDDEDDDDVDMQVDQGRETPIAARDTTSNGSASSKKRSSSSTSSSNGQGQSCGQSSQNGGGGSGNSGNTGGKPRRARTAFTYEQLVALENKFKTTRYLSVCERLNLALSLSLTETQVKIWFQNRRTKWKKQNPGLDVNSPTVPTTPPHPSPYGPAFLFATHPHSHPHAHHPHQHPHSHVHHPPPPPPPPPGYYHHPGAYPPTGPTFFGHHLTTPVSAPNAVTSSTPTSTGLSLSAHVAHAHAHAHPHA</sequence>
<evidence type="ECO:0000256" key="3">
    <source>
        <dbReference type="ARBA" id="ARBA00023155"/>
    </source>
</evidence>
<dbReference type="OrthoDB" id="6159439at2759"/>
<dbReference type="InterPro" id="IPR009057">
    <property type="entry name" value="Homeodomain-like_sf"/>
</dbReference>
<name>A0A9R1T0T6_9HYME</name>
<reference evidence="10" key="1">
    <citation type="submission" date="2025-08" db="UniProtKB">
        <authorList>
            <consortium name="RefSeq"/>
        </authorList>
    </citation>
    <scope>IDENTIFICATION</scope>
    <source>
        <strain evidence="10">USDA-PBARC FA_bdor</strain>
        <tissue evidence="10">Whole organism</tissue>
    </source>
</reference>
<protein>
    <submittedName>
        <fullName evidence="10">Uncharacterized protein slou</fullName>
    </submittedName>
</protein>
<dbReference type="Proteomes" id="UP000694866">
    <property type="component" value="Unplaced"/>
</dbReference>
<comment type="subcellular location">
    <subcellularLocation>
        <location evidence="1 5 6">Nucleus</location>
    </subcellularLocation>
</comment>
<feature type="compositionally biased region" description="Basic residues" evidence="7">
    <location>
        <begin position="496"/>
        <end position="515"/>
    </location>
</feature>
<feature type="compositionally biased region" description="Basic and acidic residues" evidence="7">
    <location>
        <begin position="81"/>
        <end position="90"/>
    </location>
</feature>
<dbReference type="PANTHER" id="PTHR24340:SF37">
    <property type="entry name" value="HOMEOBOX PROTEIN SLOU"/>
    <property type="match status" value="1"/>
</dbReference>
<dbReference type="KEGG" id="fas:105265253"/>
<dbReference type="InterPro" id="IPR050394">
    <property type="entry name" value="Homeobox_NK-like"/>
</dbReference>
<keyword evidence="3 5" id="KW-0371">Homeobox</keyword>
<dbReference type="FunFam" id="1.10.10.60:FF:000836">
    <property type="match status" value="1"/>
</dbReference>
<keyword evidence="9" id="KW-1185">Reference proteome</keyword>
<dbReference type="PROSITE" id="PS50071">
    <property type="entry name" value="HOMEOBOX_2"/>
    <property type="match status" value="1"/>
</dbReference>
<dbReference type="Pfam" id="PF00046">
    <property type="entry name" value="Homeodomain"/>
    <property type="match status" value="1"/>
</dbReference>
<dbReference type="PANTHER" id="PTHR24340">
    <property type="entry name" value="HOMEOBOX PROTEIN NKX"/>
    <property type="match status" value="1"/>
</dbReference>
<evidence type="ECO:0000259" key="8">
    <source>
        <dbReference type="PROSITE" id="PS50071"/>
    </source>
</evidence>
<dbReference type="InterPro" id="IPR001356">
    <property type="entry name" value="HD"/>
</dbReference>
<dbReference type="InterPro" id="IPR017970">
    <property type="entry name" value="Homeobox_CS"/>
</dbReference>
<feature type="compositionally biased region" description="Basic residues" evidence="7">
    <location>
        <begin position="290"/>
        <end position="300"/>
    </location>
</feature>
<dbReference type="PROSITE" id="PS00027">
    <property type="entry name" value="HOMEOBOX_1"/>
    <property type="match status" value="1"/>
</dbReference>
<evidence type="ECO:0000256" key="5">
    <source>
        <dbReference type="PROSITE-ProRule" id="PRU00108"/>
    </source>
</evidence>
<keyword evidence="2 5" id="KW-0238">DNA-binding</keyword>
<dbReference type="RefSeq" id="XP_011300964.1">
    <property type="nucleotide sequence ID" value="XM_011302662.1"/>
</dbReference>
<feature type="region of interest" description="Disordered" evidence="7">
    <location>
        <begin position="495"/>
        <end position="564"/>
    </location>
</feature>
<feature type="compositionally biased region" description="Pro residues" evidence="7">
    <location>
        <begin position="516"/>
        <end position="525"/>
    </location>
</feature>
<dbReference type="GO" id="GO:0030154">
    <property type="term" value="P:cell differentiation"/>
    <property type="evidence" value="ECO:0007669"/>
    <property type="project" value="TreeGrafter"/>
</dbReference>
<dbReference type="GO" id="GO:0000978">
    <property type="term" value="F:RNA polymerase II cis-regulatory region sequence-specific DNA binding"/>
    <property type="evidence" value="ECO:0007669"/>
    <property type="project" value="TreeGrafter"/>
</dbReference>
<feature type="compositionally biased region" description="Basic and acidic residues" evidence="7">
    <location>
        <begin position="301"/>
        <end position="310"/>
    </location>
</feature>
<feature type="compositionally biased region" description="Polar residues" evidence="7">
    <location>
        <begin position="161"/>
        <end position="178"/>
    </location>
</feature>
<feature type="region of interest" description="Disordered" evidence="7">
    <location>
        <begin position="81"/>
        <end position="178"/>
    </location>
</feature>
<feature type="DNA-binding region" description="Homeobox" evidence="5">
    <location>
        <begin position="407"/>
        <end position="466"/>
    </location>
</feature>
<gene>
    <name evidence="10" type="primary">slou</name>
</gene>
<accession>A0A9R1T0T6</accession>
<feature type="compositionally biased region" description="Acidic residues" evidence="7">
    <location>
        <begin position="318"/>
        <end position="345"/>
    </location>
</feature>
<dbReference type="InterPro" id="IPR020479">
    <property type="entry name" value="HD_metazoa"/>
</dbReference>
<evidence type="ECO:0000313" key="10">
    <source>
        <dbReference type="RefSeq" id="XP_011300964.1"/>
    </source>
</evidence>
<feature type="compositionally biased region" description="Low complexity" evidence="7">
    <location>
        <begin position="361"/>
        <end position="391"/>
    </location>
</feature>
<dbReference type="SUPFAM" id="SSF46689">
    <property type="entry name" value="Homeodomain-like"/>
    <property type="match status" value="1"/>
</dbReference>
<dbReference type="Gene3D" id="1.10.10.60">
    <property type="entry name" value="Homeodomain-like"/>
    <property type="match status" value="1"/>
</dbReference>
<dbReference type="GeneID" id="105265253"/>
<proteinExistence type="predicted"/>
<evidence type="ECO:0000256" key="2">
    <source>
        <dbReference type="ARBA" id="ARBA00023125"/>
    </source>
</evidence>